<keyword evidence="3" id="KW-1185">Reference proteome</keyword>
<dbReference type="RefSeq" id="WP_127339339.1">
    <property type="nucleotide sequence ID" value="NZ_QWDM01000010.1"/>
</dbReference>
<evidence type="ECO:0008006" key="4">
    <source>
        <dbReference type="Google" id="ProtNLM"/>
    </source>
</evidence>
<dbReference type="Proteomes" id="UP000288102">
    <property type="component" value="Unassembled WGS sequence"/>
</dbReference>
<feature type="transmembrane region" description="Helical" evidence="1">
    <location>
        <begin position="94"/>
        <end position="115"/>
    </location>
</feature>
<accession>A0A434A4K4</accession>
<evidence type="ECO:0000313" key="3">
    <source>
        <dbReference type="Proteomes" id="UP000288102"/>
    </source>
</evidence>
<dbReference type="EMBL" id="QWDM01000010">
    <property type="protein sequence ID" value="RUT69339.1"/>
    <property type="molecule type" value="Genomic_DNA"/>
</dbReference>
<comment type="caution">
    <text evidence="2">The sequence shown here is derived from an EMBL/GenBank/DDBJ whole genome shotgun (WGS) entry which is preliminary data.</text>
</comment>
<evidence type="ECO:0000313" key="2">
    <source>
        <dbReference type="EMBL" id="RUT69339.1"/>
    </source>
</evidence>
<name>A0A434A4K4_9FLAO</name>
<keyword evidence="1" id="KW-1133">Transmembrane helix</keyword>
<reference evidence="3" key="1">
    <citation type="journal article" date="2019" name="Syst. Appl. Microbiol.">
        <title>Flavobacterium circumlabens sp. nov. and Flavobacterium cupreum sp. nov., two psychrotrophic species isolated from Antarctic environmental samples.</title>
        <authorList>
            <person name="Kralova S."/>
            <person name="Busse H.-J."/>
            <person name="Svec P."/>
            <person name="Maslanova I."/>
            <person name="Stankova E."/>
            <person name="Bartak M."/>
            <person name="Sedlacek I."/>
        </authorList>
    </citation>
    <scope>NUCLEOTIDE SEQUENCE [LARGE SCALE GENOMIC DNA]</scope>
    <source>
        <strain evidence="3">CCM 8825</strain>
    </source>
</reference>
<feature type="transmembrane region" description="Helical" evidence="1">
    <location>
        <begin position="45"/>
        <end position="64"/>
    </location>
</feature>
<evidence type="ECO:0000256" key="1">
    <source>
        <dbReference type="SAM" id="Phobius"/>
    </source>
</evidence>
<keyword evidence="1" id="KW-0812">Transmembrane</keyword>
<protein>
    <recommendedName>
        <fullName evidence="4">DUF2975 domain-containing protein</fullName>
    </recommendedName>
</protein>
<gene>
    <name evidence="2" type="ORF">D0817_15955</name>
</gene>
<sequence length="162" mass="18141">METKNSITKHAIIAGLFVCAIFPLLIFSKSSFIDLCIQISDFGTFWNPVFWGILFPLFIVFLFWKSAQKISPSLNQIGYFQACSQFSFGVSSKLIVALFAIYTIGLFVNGLSVVLKSQIPYLILFSILMILFLSFVLTILTFISSLIIVKASQNTQALNQTK</sequence>
<feature type="transmembrane region" description="Helical" evidence="1">
    <location>
        <begin position="12"/>
        <end position="33"/>
    </location>
</feature>
<dbReference type="AlphaFoldDB" id="A0A434A4K4"/>
<dbReference type="OrthoDB" id="1359724at2"/>
<organism evidence="2 3">
    <name type="scientific">Flavobacterium cupreum</name>
    <dbReference type="NCBI Taxonomy" id="2133766"/>
    <lineage>
        <taxon>Bacteria</taxon>
        <taxon>Pseudomonadati</taxon>
        <taxon>Bacteroidota</taxon>
        <taxon>Flavobacteriia</taxon>
        <taxon>Flavobacteriales</taxon>
        <taxon>Flavobacteriaceae</taxon>
        <taxon>Flavobacterium</taxon>
    </lineage>
</organism>
<keyword evidence="1" id="KW-0472">Membrane</keyword>
<feature type="transmembrane region" description="Helical" evidence="1">
    <location>
        <begin position="121"/>
        <end position="149"/>
    </location>
</feature>
<proteinExistence type="predicted"/>